<feature type="compositionally biased region" description="Basic and acidic residues" evidence="1">
    <location>
        <begin position="1"/>
        <end position="13"/>
    </location>
</feature>
<name>A0A3S5CUN1_9PLAT</name>
<evidence type="ECO:0000256" key="1">
    <source>
        <dbReference type="SAM" id="MobiDB-lite"/>
    </source>
</evidence>
<dbReference type="EMBL" id="CAAALY010258349">
    <property type="protein sequence ID" value="VEL38597.1"/>
    <property type="molecule type" value="Genomic_DNA"/>
</dbReference>
<evidence type="ECO:0000313" key="2">
    <source>
        <dbReference type="EMBL" id="VEL38597.1"/>
    </source>
</evidence>
<gene>
    <name evidence="2" type="ORF">PXEA_LOCUS32037</name>
</gene>
<sequence>MLSGSDDVRRRTAESSAQSHRGGKTVSRGLLRTIQQTKGQGNPLEISGVATLRIPSTWILKRNERYASIKEKLYLL</sequence>
<protein>
    <submittedName>
        <fullName evidence="2">Uncharacterized protein</fullName>
    </submittedName>
</protein>
<comment type="caution">
    <text evidence="2">The sequence shown here is derived from an EMBL/GenBank/DDBJ whole genome shotgun (WGS) entry which is preliminary data.</text>
</comment>
<reference evidence="2" key="1">
    <citation type="submission" date="2018-11" db="EMBL/GenBank/DDBJ databases">
        <authorList>
            <consortium name="Pathogen Informatics"/>
        </authorList>
    </citation>
    <scope>NUCLEOTIDE SEQUENCE</scope>
</reference>
<accession>A0A3S5CUN1</accession>
<proteinExistence type="predicted"/>
<evidence type="ECO:0000313" key="3">
    <source>
        <dbReference type="Proteomes" id="UP000784294"/>
    </source>
</evidence>
<dbReference type="Proteomes" id="UP000784294">
    <property type="component" value="Unassembled WGS sequence"/>
</dbReference>
<keyword evidence="3" id="KW-1185">Reference proteome</keyword>
<organism evidence="2 3">
    <name type="scientific">Protopolystoma xenopodis</name>
    <dbReference type="NCBI Taxonomy" id="117903"/>
    <lineage>
        <taxon>Eukaryota</taxon>
        <taxon>Metazoa</taxon>
        <taxon>Spiralia</taxon>
        <taxon>Lophotrochozoa</taxon>
        <taxon>Platyhelminthes</taxon>
        <taxon>Monogenea</taxon>
        <taxon>Polyopisthocotylea</taxon>
        <taxon>Polystomatidea</taxon>
        <taxon>Polystomatidae</taxon>
        <taxon>Protopolystoma</taxon>
    </lineage>
</organism>
<dbReference type="AlphaFoldDB" id="A0A3S5CUN1"/>
<feature type="region of interest" description="Disordered" evidence="1">
    <location>
        <begin position="1"/>
        <end position="29"/>
    </location>
</feature>